<evidence type="ECO:0000256" key="5">
    <source>
        <dbReference type="ARBA" id="ARBA00023136"/>
    </source>
</evidence>
<comment type="caution">
    <text evidence="8">The sequence shown here is derived from an EMBL/GenBank/DDBJ whole genome shotgun (WGS) entry which is preliminary data.</text>
</comment>
<dbReference type="InterPro" id="IPR051401">
    <property type="entry name" value="GtrA_CellWall_Glycosyl"/>
</dbReference>
<evidence type="ECO:0000256" key="2">
    <source>
        <dbReference type="ARBA" id="ARBA00009399"/>
    </source>
</evidence>
<feature type="transmembrane region" description="Helical" evidence="6">
    <location>
        <begin position="142"/>
        <end position="163"/>
    </location>
</feature>
<evidence type="ECO:0000313" key="9">
    <source>
        <dbReference type="Proteomes" id="UP000034764"/>
    </source>
</evidence>
<dbReference type="PANTHER" id="PTHR38459:SF1">
    <property type="entry name" value="PROPHAGE BACTOPRENOL-LINKED GLUCOSE TRANSLOCASE HOMOLOG"/>
    <property type="match status" value="1"/>
</dbReference>
<feature type="transmembrane region" description="Helical" evidence="6">
    <location>
        <begin position="73"/>
        <end position="95"/>
    </location>
</feature>
<accession>A0A0G0P369</accession>
<evidence type="ECO:0000256" key="6">
    <source>
        <dbReference type="SAM" id="Phobius"/>
    </source>
</evidence>
<evidence type="ECO:0000256" key="3">
    <source>
        <dbReference type="ARBA" id="ARBA00022692"/>
    </source>
</evidence>
<dbReference type="EMBL" id="LBXD01000041">
    <property type="protein sequence ID" value="KKR22408.1"/>
    <property type="molecule type" value="Genomic_DNA"/>
</dbReference>
<gene>
    <name evidence="8" type="ORF">UT53_C0041G0004</name>
</gene>
<evidence type="ECO:0000313" key="8">
    <source>
        <dbReference type="EMBL" id="KKR22408.1"/>
    </source>
</evidence>
<protein>
    <recommendedName>
        <fullName evidence="7">GtrA/DPMS transmembrane domain-containing protein</fullName>
    </recommendedName>
</protein>
<dbReference type="InterPro" id="IPR007267">
    <property type="entry name" value="GtrA_DPMS_TM"/>
</dbReference>
<reference evidence="8 9" key="1">
    <citation type="journal article" date="2015" name="Nature">
        <title>rRNA introns, odd ribosomes, and small enigmatic genomes across a large radiation of phyla.</title>
        <authorList>
            <person name="Brown C.T."/>
            <person name="Hug L.A."/>
            <person name="Thomas B.C."/>
            <person name="Sharon I."/>
            <person name="Castelle C.J."/>
            <person name="Singh A."/>
            <person name="Wilkins M.J."/>
            <person name="Williams K.H."/>
            <person name="Banfield J.F."/>
        </authorList>
    </citation>
    <scope>NUCLEOTIDE SEQUENCE [LARGE SCALE GENOMIC DNA]</scope>
</reference>
<dbReference type="AlphaFoldDB" id="A0A0G0P369"/>
<organism evidence="8 9">
    <name type="scientific">Candidatus Yanofskybacteria bacterium GW2011_GWD2_39_48</name>
    <dbReference type="NCBI Taxonomy" id="1619031"/>
    <lineage>
        <taxon>Bacteria</taxon>
        <taxon>Candidatus Yanofskyibacteriota</taxon>
    </lineage>
</organism>
<feature type="domain" description="GtrA/DPMS transmembrane" evidence="7">
    <location>
        <begin position="72"/>
        <end position="200"/>
    </location>
</feature>
<dbReference type="Proteomes" id="UP000034764">
    <property type="component" value="Unassembled WGS sequence"/>
</dbReference>
<comment type="subcellular location">
    <subcellularLocation>
        <location evidence="1">Membrane</location>
        <topology evidence="1">Multi-pass membrane protein</topology>
    </subcellularLocation>
</comment>
<name>A0A0G0P369_9BACT</name>
<sequence length="203" mass="22593">MTFTRKDLIFSVITGFIVGAIAYGIFSYLQAPKFDNWSYAWLMLVIPILWIAGVNLGYFLGRWFGFFNQFGKFAVIGFTNASVDFGLLYLLIAYFGVVAGIWYPVAKAVSFIVATLHSYVWNKYWVFSAGDSERSGSEFLKFISVSVMALIVNVAVATVVVNWVHPVFNIQPEGWAGFGAIIGSAVALIFSFTGFRFAVFVKD</sequence>
<evidence type="ECO:0000256" key="1">
    <source>
        <dbReference type="ARBA" id="ARBA00004141"/>
    </source>
</evidence>
<feature type="transmembrane region" description="Helical" evidence="6">
    <location>
        <begin position="38"/>
        <end position="61"/>
    </location>
</feature>
<feature type="transmembrane region" description="Helical" evidence="6">
    <location>
        <begin position="7"/>
        <end position="26"/>
    </location>
</feature>
<dbReference type="PANTHER" id="PTHR38459">
    <property type="entry name" value="PROPHAGE BACTOPRENOL-LINKED GLUCOSE TRANSLOCASE HOMOLOG"/>
    <property type="match status" value="1"/>
</dbReference>
<feature type="transmembrane region" description="Helical" evidence="6">
    <location>
        <begin position="175"/>
        <end position="199"/>
    </location>
</feature>
<dbReference type="GO" id="GO:0005886">
    <property type="term" value="C:plasma membrane"/>
    <property type="evidence" value="ECO:0007669"/>
    <property type="project" value="TreeGrafter"/>
</dbReference>
<evidence type="ECO:0000259" key="7">
    <source>
        <dbReference type="Pfam" id="PF04138"/>
    </source>
</evidence>
<proteinExistence type="inferred from homology"/>
<evidence type="ECO:0000256" key="4">
    <source>
        <dbReference type="ARBA" id="ARBA00022989"/>
    </source>
</evidence>
<keyword evidence="3 6" id="KW-0812">Transmembrane</keyword>
<keyword evidence="4 6" id="KW-1133">Transmembrane helix</keyword>
<keyword evidence="5 6" id="KW-0472">Membrane</keyword>
<dbReference type="GO" id="GO:0000271">
    <property type="term" value="P:polysaccharide biosynthetic process"/>
    <property type="evidence" value="ECO:0007669"/>
    <property type="project" value="InterPro"/>
</dbReference>
<dbReference type="Pfam" id="PF04138">
    <property type="entry name" value="GtrA_DPMS_TM"/>
    <property type="match status" value="1"/>
</dbReference>
<feature type="transmembrane region" description="Helical" evidence="6">
    <location>
        <begin position="101"/>
        <end position="121"/>
    </location>
</feature>
<comment type="similarity">
    <text evidence="2">Belongs to the GtrA family.</text>
</comment>